<feature type="non-terminal residue" evidence="1">
    <location>
        <position position="30"/>
    </location>
</feature>
<evidence type="ECO:0000313" key="2">
    <source>
        <dbReference type="Proteomes" id="UP000282378"/>
    </source>
</evidence>
<dbReference type="EMBL" id="RBNL01004790">
    <property type="protein sequence ID" value="RML23850.1"/>
    <property type="molecule type" value="Genomic_DNA"/>
</dbReference>
<dbReference type="Proteomes" id="UP000282378">
    <property type="component" value="Unassembled WGS sequence"/>
</dbReference>
<gene>
    <name evidence="1" type="ORF">APX70_08033</name>
</gene>
<name>A0A3M2UA73_PSEYM</name>
<dbReference type="AlphaFoldDB" id="A0A3M2UA73"/>
<protein>
    <submittedName>
        <fullName evidence="1">Uncharacterized protein</fullName>
    </submittedName>
</protein>
<comment type="caution">
    <text evidence="1">The sequence shown here is derived from an EMBL/GenBank/DDBJ whole genome shotgun (WGS) entry which is preliminary data.</text>
</comment>
<proteinExistence type="predicted"/>
<sequence>MLKNVNEVLNQNGEISSAQAFSLNASSFDN</sequence>
<reference evidence="1 2" key="1">
    <citation type="submission" date="2018-08" db="EMBL/GenBank/DDBJ databases">
        <title>Recombination of ecologically and evolutionarily significant loci maintains genetic cohesion in the Pseudomonas syringae species complex.</title>
        <authorList>
            <person name="Dillon M."/>
            <person name="Thakur S."/>
            <person name="Almeida R.N.D."/>
            <person name="Weir B.S."/>
            <person name="Guttman D.S."/>
        </authorList>
    </citation>
    <scope>NUCLEOTIDE SEQUENCE [LARGE SCALE GENOMIC DNA]</scope>
    <source>
        <strain evidence="1 2">88_10</strain>
    </source>
</reference>
<accession>A0A3M2UA73</accession>
<evidence type="ECO:0000313" key="1">
    <source>
        <dbReference type="EMBL" id="RML23850.1"/>
    </source>
</evidence>
<organism evidence="1 2">
    <name type="scientific">Pseudomonas syringae pv. maculicola</name>
    <dbReference type="NCBI Taxonomy" id="59511"/>
    <lineage>
        <taxon>Bacteria</taxon>
        <taxon>Pseudomonadati</taxon>
        <taxon>Pseudomonadota</taxon>
        <taxon>Gammaproteobacteria</taxon>
        <taxon>Pseudomonadales</taxon>
        <taxon>Pseudomonadaceae</taxon>
        <taxon>Pseudomonas</taxon>
    </lineage>
</organism>